<proteinExistence type="inferred from homology"/>
<dbReference type="EMBL" id="CP045929">
    <property type="protein sequence ID" value="QGK72379.1"/>
    <property type="molecule type" value="Genomic_DNA"/>
</dbReference>
<dbReference type="GO" id="GO:0090729">
    <property type="term" value="F:toxin activity"/>
    <property type="evidence" value="ECO:0007669"/>
    <property type="project" value="UniProtKB-KW"/>
</dbReference>
<dbReference type="AlphaFoldDB" id="A0A5Q3QLT6"/>
<dbReference type="Pfam" id="PF01850">
    <property type="entry name" value="PIN"/>
    <property type="match status" value="1"/>
</dbReference>
<keyword evidence="4 6" id="KW-0378">Hydrolase</keyword>
<feature type="binding site" evidence="6">
    <location>
        <position position="5"/>
    </location>
    <ligand>
        <name>Mg(2+)</name>
        <dbReference type="ChEBI" id="CHEBI:18420"/>
    </ligand>
</feature>
<dbReference type="Proteomes" id="UP000371041">
    <property type="component" value="Chromosome"/>
</dbReference>
<comment type="cofactor">
    <cofactor evidence="6">
        <name>Mg(2+)</name>
        <dbReference type="ChEBI" id="CHEBI:18420"/>
    </cofactor>
</comment>
<keyword evidence="2 6" id="KW-0540">Nuclease</keyword>
<dbReference type="InterPro" id="IPR051749">
    <property type="entry name" value="PINc/VapC_TA_RNase"/>
</dbReference>
<dbReference type="PANTHER" id="PTHR42740:SF1">
    <property type="entry name" value="RIBONUCLEASE VAPC3"/>
    <property type="match status" value="1"/>
</dbReference>
<evidence type="ECO:0000313" key="8">
    <source>
        <dbReference type="EMBL" id="QGK72379.1"/>
    </source>
</evidence>
<dbReference type="KEGG" id="sace:GIY23_17735"/>
<feature type="domain" description="PIN" evidence="7">
    <location>
        <begin position="2"/>
        <end position="118"/>
    </location>
</feature>
<dbReference type="GO" id="GO:0000287">
    <property type="term" value="F:magnesium ion binding"/>
    <property type="evidence" value="ECO:0007669"/>
    <property type="project" value="UniProtKB-UniRule"/>
</dbReference>
<dbReference type="GO" id="GO:0016787">
    <property type="term" value="F:hydrolase activity"/>
    <property type="evidence" value="ECO:0007669"/>
    <property type="project" value="UniProtKB-KW"/>
</dbReference>
<dbReference type="SUPFAM" id="SSF88723">
    <property type="entry name" value="PIN domain-like"/>
    <property type="match status" value="1"/>
</dbReference>
<feature type="binding site" evidence="6">
    <location>
        <position position="96"/>
    </location>
    <ligand>
        <name>Mg(2+)</name>
        <dbReference type="ChEBI" id="CHEBI:18420"/>
    </ligand>
</feature>
<keyword evidence="5 6" id="KW-0460">Magnesium</keyword>
<evidence type="ECO:0000256" key="1">
    <source>
        <dbReference type="ARBA" id="ARBA00022649"/>
    </source>
</evidence>
<dbReference type="EC" id="3.1.-.-" evidence="6"/>
<evidence type="ECO:0000259" key="7">
    <source>
        <dbReference type="Pfam" id="PF01850"/>
    </source>
</evidence>
<evidence type="ECO:0000256" key="3">
    <source>
        <dbReference type="ARBA" id="ARBA00022723"/>
    </source>
</evidence>
<dbReference type="HAMAP" id="MF_00265">
    <property type="entry name" value="VapC_Nob1"/>
    <property type="match status" value="1"/>
</dbReference>
<keyword evidence="6" id="KW-0800">Toxin</keyword>
<dbReference type="InterPro" id="IPR029060">
    <property type="entry name" value="PIN-like_dom_sf"/>
</dbReference>
<gene>
    <name evidence="6" type="primary">vapC</name>
    <name evidence="8" type="ORF">GIY23_17735</name>
</gene>
<reference evidence="9" key="1">
    <citation type="submission" date="2019-11" db="EMBL/GenBank/DDBJ databases">
        <title>The complete genome sequence of Saccharopolyspora sp. E2A.</title>
        <authorList>
            <person name="Zhang G."/>
        </authorList>
    </citation>
    <scope>NUCLEOTIDE SEQUENCE [LARGE SCALE GENOMIC DNA]</scope>
    <source>
        <strain evidence="9">E2A</strain>
    </source>
</reference>
<evidence type="ECO:0000256" key="5">
    <source>
        <dbReference type="ARBA" id="ARBA00022842"/>
    </source>
</evidence>
<name>A0A5Q3QLT6_9PSEU</name>
<dbReference type="Gene3D" id="3.40.50.1010">
    <property type="entry name" value="5'-nuclease"/>
    <property type="match status" value="1"/>
</dbReference>
<accession>A0A5Q3QLT6</accession>
<keyword evidence="9" id="KW-1185">Reference proteome</keyword>
<keyword evidence="1 6" id="KW-1277">Toxin-antitoxin system</keyword>
<dbReference type="InterPro" id="IPR022907">
    <property type="entry name" value="VapC_family"/>
</dbReference>
<comment type="function">
    <text evidence="6">Toxic component of a toxin-antitoxin (TA) system. An RNase.</text>
</comment>
<comment type="similarity">
    <text evidence="6">Belongs to the PINc/VapC protein family.</text>
</comment>
<keyword evidence="3 6" id="KW-0479">Metal-binding</keyword>
<dbReference type="GO" id="GO:0004540">
    <property type="term" value="F:RNA nuclease activity"/>
    <property type="evidence" value="ECO:0007669"/>
    <property type="project" value="InterPro"/>
</dbReference>
<organism evidence="8 9">
    <name type="scientific">Allosaccharopolyspora coralli</name>
    <dbReference type="NCBI Taxonomy" id="2665642"/>
    <lineage>
        <taxon>Bacteria</taxon>
        <taxon>Bacillati</taxon>
        <taxon>Actinomycetota</taxon>
        <taxon>Actinomycetes</taxon>
        <taxon>Pseudonocardiales</taxon>
        <taxon>Pseudonocardiaceae</taxon>
        <taxon>Allosaccharopolyspora</taxon>
    </lineage>
</organism>
<dbReference type="PANTHER" id="PTHR42740">
    <property type="entry name" value="RIBONUCLEASE VAPC3"/>
    <property type="match status" value="1"/>
</dbReference>
<evidence type="ECO:0000256" key="6">
    <source>
        <dbReference type="HAMAP-Rule" id="MF_00265"/>
    </source>
</evidence>
<evidence type="ECO:0000256" key="2">
    <source>
        <dbReference type="ARBA" id="ARBA00022722"/>
    </source>
</evidence>
<dbReference type="InterPro" id="IPR002716">
    <property type="entry name" value="PIN_dom"/>
</dbReference>
<sequence>MILVDTSVWIEWLRATGSTADKAVQELRGEPQLLATTPPVRMEVLAGVSPRRVAMVSDVLDSAVPLAVESYTDFDTAAELFRAARATGRTVRSLLDCVIAAVAIREQATLLHRDHDFVVLSEVAPGLVCHSTVE</sequence>
<evidence type="ECO:0000313" key="9">
    <source>
        <dbReference type="Proteomes" id="UP000371041"/>
    </source>
</evidence>
<protein>
    <recommendedName>
        <fullName evidence="6">Ribonuclease VapC</fullName>
        <shortName evidence="6">RNase VapC</shortName>
        <ecNumber evidence="6">3.1.-.-</ecNumber>
    </recommendedName>
    <alternativeName>
        <fullName evidence="6">Toxin VapC</fullName>
    </alternativeName>
</protein>
<evidence type="ECO:0000256" key="4">
    <source>
        <dbReference type="ARBA" id="ARBA00022801"/>
    </source>
</evidence>
<dbReference type="CDD" id="cd18756">
    <property type="entry name" value="PIN_MtVapC15-VapC11-like"/>
    <property type="match status" value="1"/>
</dbReference>